<dbReference type="RefSeq" id="XP_003671508.1">
    <property type="nucleotide sequence ID" value="XM_003671460.1"/>
</dbReference>
<dbReference type="GO" id="GO:0005634">
    <property type="term" value="C:nucleus"/>
    <property type="evidence" value="ECO:0007669"/>
    <property type="project" value="UniProtKB-SubCell"/>
</dbReference>
<keyword evidence="4" id="KW-1185">Reference proteome</keyword>
<accession>G0WEQ4</accession>
<feature type="domain" description="SET" evidence="2">
    <location>
        <begin position="76"/>
        <end position="313"/>
    </location>
</feature>
<dbReference type="EMBL" id="HE580274">
    <property type="protein sequence ID" value="CCD26265.1"/>
    <property type="molecule type" value="Genomic_DNA"/>
</dbReference>
<gene>
    <name evidence="3" type="primary">NDAI0H00910</name>
    <name evidence="3" type="ordered locus">NDAI_0H00910</name>
</gene>
<evidence type="ECO:0000259" key="2">
    <source>
        <dbReference type="PROSITE" id="PS50280"/>
    </source>
</evidence>
<dbReference type="KEGG" id="ndi:NDAI_0H00910"/>
<dbReference type="AlphaFoldDB" id="G0WEQ4"/>
<protein>
    <recommendedName>
        <fullName evidence="1">Ribosomal lysine N-methyltransferase 4</fullName>
        <ecNumber evidence="1">2.1.1.-</ecNumber>
    </recommendedName>
</protein>
<dbReference type="GO" id="GO:0016279">
    <property type="term" value="F:protein-lysine N-methyltransferase activity"/>
    <property type="evidence" value="ECO:0007669"/>
    <property type="project" value="UniProtKB-UniRule"/>
</dbReference>
<dbReference type="Pfam" id="PF00856">
    <property type="entry name" value="SET"/>
    <property type="match status" value="1"/>
</dbReference>
<dbReference type="FunFam" id="3.90.1410.10:FF:000007">
    <property type="entry name" value="Ribosomal lysine N-methyltransferase 4"/>
    <property type="match status" value="1"/>
</dbReference>
<organism evidence="3 4">
    <name type="scientific">Naumovozyma dairenensis (strain ATCC 10597 / BCRC 20456 / CBS 421 / NBRC 0211 / NRRL Y-12639)</name>
    <name type="common">Saccharomyces dairenensis</name>
    <dbReference type="NCBI Taxonomy" id="1071378"/>
    <lineage>
        <taxon>Eukaryota</taxon>
        <taxon>Fungi</taxon>
        <taxon>Dikarya</taxon>
        <taxon>Ascomycota</taxon>
        <taxon>Saccharomycotina</taxon>
        <taxon>Saccharomycetes</taxon>
        <taxon>Saccharomycetales</taxon>
        <taxon>Saccharomycetaceae</taxon>
        <taxon>Naumovozyma</taxon>
    </lineage>
</organism>
<evidence type="ECO:0000313" key="3">
    <source>
        <dbReference type="EMBL" id="CCD26265.1"/>
    </source>
</evidence>
<proteinExistence type="inferred from homology"/>
<dbReference type="PANTHER" id="PTHR13271">
    <property type="entry name" value="UNCHARACTERIZED PUTATIVE METHYLTRANSFERASE"/>
    <property type="match status" value="1"/>
</dbReference>
<comment type="function">
    <text evidence="1">S-adenosyl-L-methionine-dependent protein-lysine N-methyltransferase that monomethylates 60S ribosomal protein L42.</text>
</comment>
<comment type="similarity">
    <text evidence="1">Belongs to the class V-like SAM-binding methyltransferase superfamily. Histone-lysine methyltransferase family. SETD6 subfamily.</text>
</comment>
<dbReference type="InterPro" id="IPR001214">
    <property type="entry name" value="SET_dom"/>
</dbReference>
<dbReference type="InterPro" id="IPR050600">
    <property type="entry name" value="SETD3_SETD6_MTase"/>
</dbReference>
<dbReference type="InterPro" id="IPR011383">
    <property type="entry name" value="N-lys_methylase_SETD6"/>
</dbReference>
<evidence type="ECO:0000256" key="1">
    <source>
        <dbReference type="PIRNR" id="PIRNR011771"/>
    </source>
</evidence>
<dbReference type="STRING" id="1071378.G0WEQ4"/>
<keyword evidence="1" id="KW-0949">S-adenosyl-L-methionine</keyword>
<dbReference type="EC" id="2.1.1.-" evidence="1"/>
<dbReference type="PANTHER" id="PTHR13271:SF34">
    <property type="entry name" value="N-LYSINE METHYLTRANSFERASE SETD6"/>
    <property type="match status" value="1"/>
</dbReference>
<evidence type="ECO:0000313" key="4">
    <source>
        <dbReference type="Proteomes" id="UP000000689"/>
    </source>
</evidence>
<dbReference type="OMA" id="WEGLIIC"/>
<reference evidence="3 4" key="1">
    <citation type="journal article" date="2011" name="Proc. Natl. Acad. Sci. U.S.A.">
        <title>Evolutionary erosion of yeast sex chromosomes by mating-type switching accidents.</title>
        <authorList>
            <person name="Gordon J.L."/>
            <person name="Armisen D."/>
            <person name="Proux-Wera E."/>
            <person name="Oheigeartaigh S.S."/>
            <person name="Byrne K.P."/>
            <person name="Wolfe K.H."/>
        </authorList>
    </citation>
    <scope>NUCLEOTIDE SEQUENCE [LARGE SCALE GENOMIC DNA]</scope>
    <source>
        <strain evidence="4">ATCC 10597 / BCRC 20456 / CBS 421 / NBRC 0211 / NRRL Y-12639</strain>
    </source>
</reference>
<dbReference type="PIRSF" id="PIRSF011771">
    <property type="entry name" value="RMS1_SET"/>
    <property type="match status" value="1"/>
</dbReference>
<dbReference type="PROSITE" id="PS50280">
    <property type="entry name" value="SET"/>
    <property type="match status" value="1"/>
</dbReference>
<keyword evidence="1" id="KW-0489">Methyltransferase</keyword>
<dbReference type="HOGENOM" id="CLU_017135_0_0_1"/>
<dbReference type="eggNOG" id="KOG1338">
    <property type="taxonomic scope" value="Eukaryota"/>
</dbReference>
<dbReference type="SUPFAM" id="SSF82199">
    <property type="entry name" value="SET domain"/>
    <property type="match status" value="1"/>
</dbReference>
<keyword evidence="1" id="KW-0539">Nucleus</keyword>
<dbReference type="InterPro" id="IPR046341">
    <property type="entry name" value="SET_dom_sf"/>
</dbReference>
<sequence length="540" mass="62078">MLTENFPTQNEEEYCSSNRQLFRGSIQRSIEESLRCDQIKIILKTTMITDSLFNEQTESFLSWLTTDGKVTVSSKIKIEDLRSEGQGRCIIASKDIDTDELLFEIPRSSILNVTTSQLCVDFPHITGKLMELSQWDSLIICMMYEMKVLQHESRWSSYFNVLPSSESLNTLMYWNDKELSFLTPSLVVNRVGKGDAETMYRRILDTINEFNEDILTEKLGSISWEEFLYIPSIIMAYSFDVEIKNDDDENEGDEEFDEKEEEPELLKSMIPLADTLNADTHKCNANLTYDKDSLKMLAIKPIKKGEQVYNTYGELPNSELLRKYGYVEWGGSQFDYGEVPFDLVIKVLGETFAVSDKLVSRIIDILREDEDIQEEEIDIVMDSYELNCDNSISPEFSLLVQVLCIILQVPKLDALDILSLTNLTKRTLKKCIQLLELGKLTKKCVTIQQTILEKRLAEYNVSKEMTKPEADDFNIGNVEKLRHKMANEILINEYQAISKCLAVLKGLTKTIDDEKLLKNVLKRKIDEDTKTSRPAKKGKK</sequence>
<dbReference type="Proteomes" id="UP000000689">
    <property type="component" value="Chromosome 8"/>
</dbReference>
<dbReference type="GeneID" id="11495796"/>
<keyword evidence="1" id="KW-0808">Transferase</keyword>
<dbReference type="GO" id="GO:0032259">
    <property type="term" value="P:methylation"/>
    <property type="evidence" value="ECO:0007669"/>
    <property type="project" value="UniProtKB-KW"/>
</dbReference>
<dbReference type="OrthoDB" id="341421at2759"/>
<name>G0WEQ4_NAUDC</name>
<dbReference type="Gene3D" id="3.90.1410.10">
    <property type="entry name" value="set domain protein methyltransferase, domain 1"/>
    <property type="match status" value="1"/>
</dbReference>
<comment type="subcellular location">
    <subcellularLocation>
        <location evidence="1">Nucleus</location>
    </subcellularLocation>
</comment>